<dbReference type="NCBIfam" id="NF006922">
    <property type="entry name" value="PRK09410.1-5"/>
    <property type="match status" value="1"/>
</dbReference>
<evidence type="ECO:0000256" key="6">
    <source>
        <dbReference type="ARBA" id="ARBA00022683"/>
    </source>
</evidence>
<evidence type="ECO:0000256" key="2">
    <source>
        <dbReference type="ARBA" id="ARBA00011738"/>
    </source>
</evidence>
<name>A0A090KW81_9BACI</name>
<dbReference type="InterPro" id="IPR004703">
    <property type="entry name" value="PTS_sugar-sp_permease"/>
</dbReference>
<organism evidence="15 16">
    <name type="scientific">Caldibacillus thermoamylovorans</name>
    <dbReference type="NCBI Taxonomy" id="35841"/>
    <lineage>
        <taxon>Bacteria</taxon>
        <taxon>Bacillati</taxon>
        <taxon>Bacillota</taxon>
        <taxon>Bacilli</taxon>
        <taxon>Bacillales</taxon>
        <taxon>Bacillaceae</taxon>
        <taxon>Caldibacillus</taxon>
    </lineage>
</organism>
<feature type="transmembrane region" description="Helical" evidence="14">
    <location>
        <begin position="95"/>
        <end position="115"/>
    </location>
</feature>
<feature type="transmembrane region" description="Helical" evidence="14">
    <location>
        <begin position="259"/>
        <end position="280"/>
    </location>
</feature>
<evidence type="ECO:0000256" key="1">
    <source>
        <dbReference type="ARBA" id="ARBA00004651"/>
    </source>
</evidence>
<keyword evidence="5" id="KW-0762">Sugar transport</keyword>
<keyword evidence="6" id="KW-0598">Phosphotransferase system</keyword>
<comment type="subunit">
    <text evidence="2">Homodimer.</text>
</comment>
<accession>A0A090KW81</accession>
<dbReference type="NCBIfam" id="NF006921">
    <property type="entry name" value="PRK09410.1-3"/>
    <property type="match status" value="1"/>
</dbReference>
<dbReference type="AlphaFoldDB" id="A0A090KW81"/>
<dbReference type="PANTHER" id="PTHR33843:SF4">
    <property type="entry name" value="ASCORBATE-SPECIFIC PTS SYSTEM EIIC COMPONENT"/>
    <property type="match status" value="1"/>
</dbReference>
<dbReference type="NCBIfam" id="NF009553">
    <property type="entry name" value="PRK12997.1-5"/>
    <property type="match status" value="1"/>
</dbReference>
<evidence type="ECO:0000256" key="11">
    <source>
        <dbReference type="ARBA" id="ARBA00038218"/>
    </source>
</evidence>
<keyword evidence="9 14" id="KW-0472">Membrane</keyword>
<comment type="subcellular location">
    <subcellularLocation>
        <location evidence="1">Cell membrane</location>
        <topology evidence="1">Multi-pass membrane protein</topology>
    </subcellularLocation>
</comment>
<evidence type="ECO:0000256" key="3">
    <source>
        <dbReference type="ARBA" id="ARBA00022448"/>
    </source>
</evidence>
<feature type="transmembrane region" description="Helical" evidence="14">
    <location>
        <begin position="122"/>
        <end position="143"/>
    </location>
</feature>
<dbReference type="Pfam" id="PF03611">
    <property type="entry name" value="EIIC-GAT"/>
    <property type="match status" value="1"/>
</dbReference>
<sequence length="462" mass="48285">MEILTSILGFLRDVFSEPALLMGLVAFVGLIALKSPGHKILTGTLGPILGYLMLSAGANVITTNLDPLGKMIEHGFNIKGVIPNNEAVVAVAQDILGVETMSILVLGLVINIIIARFTKYKYVFLTGHHSFFMACLLSAVLGASGLKGTLLVIIGGFLLGAWSAISPAIGQKYTLKVTDGDEIAMGHFGSLGYYLSAWVGSKVGNPKDSTENIKIAEKWGFLRNTTIATAITMIFFYLLSAIVAGPDFVSTLSGGKSPWVFAILAGLQFAVGVAVVYAGVRMILADLIPAFQGIATKIIPNAVPAVDCAVFFPYAQTAVIIGFVFSFIGGVIGMVILGLVGGVLIIPGLVPHFFCGATAGIYGNATGGRRGAIFGSFVNGLAITFLPALLLPVLGELGFANTTFGDFDFALLGIILGQTGNVLNMTGIIAIVIAVLIALIVPSFFKTKSAALNNYDSQNHSS</sequence>
<comment type="similarity">
    <text evidence="11">Belongs to the UlaA family.</text>
</comment>
<feature type="transmembrane region" description="Helical" evidence="14">
    <location>
        <begin position="422"/>
        <end position="445"/>
    </location>
</feature>
<keyword evidence="8 14" id="KW-1133">Transmembrane helix</keyword>
<evidence type="ECO:0000313" key="15">
    <source>
        <dbReference type="EMBL" id="CEE02979.1"/>
    </source>
</evidence>
<dbReference type="GO" id="GO:0005886">
    <property type="term" value="C:plasma membrane"/>
    <property type="evidence" value="ECO:0007669"/>
    <property type="project" value="UniProtKB-SubCell"/>
</dbReference>
<keyword evidence="4" id="KW-1003">Cell membrane</keyword>
<reference evidence="15 16" key="1">
    <citation type="submission" date="2014-07" db="EMBL/GenBank/DDBJ databases">
        <authorList>
            <person name="Wibberg Daniel"/>
        </authorList>
    </citation>
    <scope>NUCLEOTIDE SEQUENCE [LARGE SCALE GENOMIC DNA]</scope>
</reference>
<dbReference type="GO" id="GO:0009401">
    <property type="term" value="P:phosphoenolpyruvate-dependent sugar phosphotransferase system"/>
    <property type="evidence" value="ECO:0007669"/>
    <property type="project" value="UniProtKB-KW"/>
</dbReference>
<evidence type="ECO:0000256" key="14">
    <source>
        <dbReference type="SAM" id="Phobius"/>
    </source>
</evidence>
<feature type="transmembrane region" description="Helical" evidence="14">
    <location>
        <begin position="149"/>
        <end position="169"/>
    </location>
</feature>
<dbReference type="Proteomes" id="UP000040576">
    <property type="component" value="Unassembled WGS sequence"/>
</dbReference>
<dbReference type="NCBIfam" id="NF006920">
    <property type="entry name" value="PRK09410.1-2"/>
    <property type="match status" value="1"/>
</dbReference>
<protein>
    <recommendedName>
        <fullName evidence="12">Ascorbate-specific PTS system EIIC component</fullName>
    </recommendedName>
    <alternativeName>
        <fullName evidence="13">Ascorbate-specific permease IIC component UlaA</fullName>
    </alternativeName>
</protein>
<evidence type="ECO:0000256" key="8">
    <source>
        <dbReference type="ARBA" id="ARBA00022989"/>
    </source>
</evidence>
<keyword evidence="3" id="KW-0813">Transport</keyword>
<evidence type="ECO:0000256" key="7">
    <source>
        <dbReference type="ARBA" id="ARBA00022692"/>
    </source>
</evidence>
<keyword evidence="16" id="KW-1185">Reference proteome</keyword>
<evidence type="ECO:0000256" key="10">
    <source>
        <dbReference type="ARBA" id="ARBA00037387"/>
    </source>
</evidence>
<feature type="transmembrane region" description="Helical" evidence="14">
    <location>
        <begin position="319"/>
        <end position="339"/>
    </location>
</feature>
<evidence type="ECO:0000313" key="16">
    <source>
        <dbReference type="Proteomes" id="UP000040576"/>
    </source>
</evidence>
<dbReference type="InterPro" id="IPR051562">
    <property type="entry name" value="Ascorbate-PTS_EIIC"/>
</dbReference>
<dbReference type="GeneID" id="92962581"/>
<feature type="transmembrane region" description="Helical" evidence="14">
    <location>
        <begin position="221"/>
        <end position="239"/>
    </location>
</feature>
<dbReference type="EMBL" id="CCRF01000096">
    <property type="protein sequence ID" value="CEE02979.1"/>
    <property type="molecule type" value="Genomic_DNA"/>
</dbReference>
<dbReference type="RefSeq" id="WP_034773038.1">
    <property type="nucleotide sequence ID" value="NZ_CCRF01000096.1"/>
</dbReference>
<evidence type="ECO:0000256" key="12">
    <source>
        <dbReference type="ARBA" id="ARBA00039702"/>
    </source>
</evidence>
<gene>
    <name evidence="15" type="primary">ulaA</name>
    <name evidence="15" type="ORF">BT1A1_3196</name>
</gene>
<feature type="transmembrane region" description="Helical" evidence="14">
    <location>
        <begin position="40"/>
        <end position="61"/>
    </location>
</feature>
<evidence type="ECO:0000256" key="5">
    <source>
        <dbReference type="ARBA" id="ARBA00022597"/>
    </source>
</evidence>
<feature type="transmembrane region" description="Helical" evidence="14">
    <location>
        <begin position="372"/>
        <end position="394"/>
    </location>
</feature>
<evidence type="ECO:0000256" key="13">
    <source>
        <dbReference type="ARBA" id="ARBA00042859"/>
    </source>
</evidence>
<keyword evidence="7 14" id="KW-0812">Transmembrane</keyword>
<feature type="transmembrane region" description="Helical" evidence="14">
    <location>
        <begin position="14"/>
        <end position="33"/>
    </location>
</feature>
<comment type="function">
    <text evidence="10">The phosphoenolpyruvate-dependent sugar phosphotransferase system (sugar PTS), a major carbohydrate active transport system, catalyzes the phosphorylation of incoming sugar substrates concomitantly with their translocation across the cell membrane. The enzyme II UlaABC PTS system is involved in ascorbate transport.</text>
</comment>
<evidence type="ECO:0000256" key="4">
    <source>
        <dbReference type="ARBA" id="ARBA00022475"/>
    </source>
</evidence>
<proteinExistence type="inferred from homology"/>
<feature type="transmembrane region" description="Helical" evidence="14">
    <location>
        <begin position="345"/>
        <end position="365"/>
    </location>
</feature>
<evidence type="ECO:0000256" key="9">
    <source>
        <dbReference type="ARBA" id="ARBA00023136"/>
    </source>
</evidence>
<dbReference type="PANTHER" id="PTHR33843">
    <property type="entry name" value="ASCORBATE-SPECIFIC PTS SYSTEM EIIC COMPONENT"/>
    <property type="match status" value="1"/>
</dbReference>